<dbReference type="AlphaFoldDB" id="A0A316WCJ8"/>
<accession>A0A316WCJ8</accession>
<dbReference type="OrthoDB" id="1274356at2"/>
<protein>
    <submittedName>
        <fullName evidence="1">Uncharacterized protein</fullName>
    </submittedName>
</protein>
<name>A0A316WCJ8_9FLAO</name>
<sequence>MYEQIKEEDPDVAICKAEKISKEQCRLLYIIKSYNDDDAELYYIDENGLVGSWEEIIAIFDNGIRTF</sequence>
<evidence type="ECO:0000313" key="2">
    <source>
        <dbReference type="Proteomes" id="UP000236182"/>
    </source>
</evidence>
<dbReference type="EMBL" id="PPEI02000014">
    <property type="protein sequence ID" value="PWN59152.1"/>
    <property type="molecule type" value="Genomic_DNA"/>
</dbReference>
<keyword evidence="2" id="KW-1185">Reference proteome</keyword>
<organism evidence="1 2">
    <name type="scientific">Chryseobacterium oncorhynchi</name>
    <dbReference type="NCBI Taxonomy" id="741074"/>
    <lineage>
        <taxon>Bacteria</taxon>
        <taxon>Pseudomonadati</taxon>
        <taxon>Bacteroidota</taxon>
        <taxon>Flavobacteriia</taxon>
        <taxon>Flavobacteriales</taxon>
        <taxon>Weeksellaceae</taxon>
        <taxon>Chryseobacterium group</taxon>
        <taxon>Chryseobacterium</taxon>
    </lineage>
</organism>
<dbReference type="RefSeq" id="WP_109624067.1">
    <property type="nucleotide sequence ID" value="NZ_PPEI02000014.1"/>
</dbReference>
<reference evidence="1" key="1">
    <citation type="submission" date="2018-04" db="EMBL/GenBank/DDBJ databases">
        <title>Draft Genome Sequences of Chryseobacterium lactis NCTC11390T isolated from milk, Chryseobacterium oncorhynchi 701B-08T from rainbow trout, and Chryseobacterium viscerum 687B-08T from diseased fish.</title>
        <authorList>
            <person name="Jeong J.-J."/>
            <person name="Lee Y.J."/>
            <person name="Pathiraja D."/>
            <person name="Park B."/>
            <person name="Choi I.-G."/>
            <person name="Kim K.D."/>
        </authorList>
    </citation>
    <scope>NUCLEOTIDE SEQUENCE [LARGE SCALE GENOMIC DNA]</scope>
    <source>
        <strain evidence="1">701B-08</strain>
    </source>
</reference>
<comment type="caution">
    <text evidence="1">The sequence shown here is derived from an EMBL/GenBank/DDBJ whole genome shotgun (WGS) entry which is preliminary data.</text>
</comment>
<proteinExistence type="predicted"/>
<evidence type="ECO:0000313" key="1">
    <source>
        <dbReference type="EMBL" id="PWN59152.1"/>
    </source>
</evidence>
<gene>
    <name evidence="1" type="ORF">C1638_021895</name>
</gene>
<dbReference type="Proteomes" id="UP000236182">
    <property type="component" value="Unassembled WGS sequence"/>
</dbReference>